<dbReference type="SUPFAM" id="SSF47413">
    <property type="entry name" value="lambda repressor-like DNA-binding domains"/>
    <property type="match status" value="1"/>
</dbReference>
<dbReference type="CDD" id="cd00093">
    <property type="entry name" value="HTH_XRE"/>
    <property type="match status" value="1"/>
</dbReference>
<evidence type="ECO:0000313" key="2">
    <source>
        <dbReference type="EMBL" id="MFD2910678.1"/>
    </source>
</evidence>
<dbReference type="InterPro" id="IPR010982">
    <property type="entry name" value="Lambda_DNA-bd_dom_sf"/>
</dbReference>
<proteinExistence type="predicted"/>
<evidence type="ECO:0000259" key="1">
    <source>
        <dbReference type="PROSITE" id="PS50943"/>
    </source>
</evidence>
<accession>A0ABW5ZD05</accession>
<dbReference type="Proteomes" id="UP001597561">
    <property type="component" value="Unassembled WGS sequence"/>
</dbReference>
<sequence>MNKEQVIHMIAEKMKLIRVENGYSQDKMADILGISKKTLVQIEKDRSLPGWNTVVAITALFHQSEVLHHTLGDEPLEVIRLVTFEHADEPVSRTLGGKVWWKELHNAGEYRLQQNVISKHYRILDQKHFRWISTFDEKEAYLRLEELNHGRTTEE</sequence>
<keyword evidence="3" id="KW-1185">Reference proteome</keyword>
<dbReference type="RefSeq" id="WP_239581511.1">
    <property type="nucleotide sequence ID" value="NZ_JAFBDK010000007.1"/>
</dbReference>
<gene>
    <name evidence="2" type="ORF">ACFS5P_02200</name>
</gene>
<dbReference type="PROSITE" id="PS50943">
    <property type="entry name" value="HTH_CROC1"/>
    <property type="match status" value="1"/>
</dbReference>
<dbReference type="EMBL" id="JBHUPG010000003">
    <property type="protein sequence ID" value="MFD2910678.1"/>
    <property type="molecule type" value="Genomic_DNA"/>
</dbReference>
<dbReference type="SMART" id="SM00530">
    <property type="entry name" value="HTH_XRE"/>
    <property type="match status" value="1"/>
</dbReference>
<dbReference type="Gene3D" id="1.10.260.40">
    <property type="entry name" value="lambda repressor-like DNA-binding domains"/>
    <property type="match status" value="1"/>
</dbReference>
<dbReference type="InterPro" id="IPR001387">
    <property type="entry name" value="Cro/C1-type_HTH"/>
</dbReference>
<dbReference type="Pfam" id="PF12844">
    <property type="entry name" value="HTH_19"/>
    <property type="match status" value="1"/>
</dbReference>
<organism evidence="2 3">
    <name type="scientific">Jeotgalibacillus terrae</name>
    <dbReference type="NCBI Taxonomy" id="587735"/>
    <lineage>
        <taxon>Bacteria</taxon>
        <taxon>Bacillati</taxon>
        <taxon>Bacillota</taxon>
        <taxon>Bacilli</taxon>
        <taxon>Bacillales</taxon>
        <taxon>Caryophanaceae</taxon>
        <taxon>Jeotgalibacillus</taxon>
    </lineage>
</organism>
<comment type="caution">
    <text evidence="2">The sequence shown here is derived from an EMBL/GenBank/DDBJ whole genome shotgun (WGS) entry which is preliminary data.</text>
</comment>
<feature type="domain" description="HTH cro/C1-type" evidence="1">
    <location>
        <begin position="14"/>
        <end position="68"/>
    </location>
</feature>
<reference evidence="3" key="1">
    <citation type="journal article" date="2019" name="Int. J. Syst. Evol. Microbiol.">
        <title>The Global Catalogue of Microorganisms (GCM) 10K type strain sequencing project: providing services to taxonomists for standard genome sequencing and annotation.</title>
        <authorList>
            <consortium name="The Broad Institute Genomics Platform"/>
            <consortium name="The Broad Institute Genome Sequencing Center for Infectious Disease"/>
            <person name="Wu L."/>
            <person name="Ma J."/>
        </authorList>
    </citation>
    <scope>NUCLEOTIDE SEQUENCE [LARGE SCALE GENOMIC DNA]</scope>
    <source>
        <strain evidence="3">KCTC 13528</strain>
    </source>
</reference>
<name>A0ABW5ZD05_9BACL</name>
<evidence type="ECO:0000313" key="3">
    <source>
        <dbReference type="Proteomes" id="UP001597561"/>
    </source>
</evidence>
<protein>
    <submittedName>
        <fullName evidence="2">Helix-turn-helix transcriptional regulator</fullName>
    </submittedName>
</protein>